<organism evidence="3 4">
    <name type="scientific">Clostridium aceticum</name>
    <dbReference type="NCBI Taxonomy" id="84022"/>
    <lineage>
        <taxon>Bacteria</taxon>
        <taxon>Bacillati</taxon>
        <taxon>Bacillota</taxon>
        <taxon>Clostridia</taxon>
        <taxon>Eubacteriales</taxon>
        <taxon>Clostridiaceae</taxon>
        <taxon>Clostridium</taxon>
    </lineage>
</organism>
<sequence>MELKLIGKINNKHSFEIKIDETYKEALTGINGFSHLLVLWWADQVDNLECRKITTVEKPYKKGPDNIGIFATRSPLRPNPICMSIIDVKGIDYDQGIIYTSYIDAEDGTPILDIKPYYPCSDVVREAALPEWCEGLPSCIEDSADFDWSNYFNF</sequence>
<dbReference type="PROSITE" id="PS51668">
    <property type="entry name" value="TSAA_2"/>
    <property type="match status" value="1"/>
</dbReference>
<dbReference type="Gene3D" id="2.40.30.70">
    <property type="entry name" value="YaeB-like"/>
    <property type="match status" value="1"/>
</dbReference>
<gene>
    <name evidence="3" type="ORF">CACET_c12770</name>
</gene>
<comment type="similarity">
    <text evidence="2">Belongs to the tRNA methyltransferase O family.</text>
</comment>
<dbReference type="InterPro" id="IPR036414">
    <property type="entry name" value="YaeB_N_sf"/>
</dbReference>
<keyword evidence="4" id="KW-1185">Reference proteome</keyword>
<dbReference type="EMBL" id="CP009687">
    <property type="protein sequence ID" value="AKL94742.1"/>
    <property type="molecule type" value="Genomic_DNA"/>
</dbReference>
<dbReference type="Pfam" id="PF01980">
    <property type="entry name" value="TrmO_N"/>
    <property type="match status" value="1"/>
</dbReference>
<dbReference type="Proteomes" id="UP000035704">
    <property type="component" value="Chromosome"/>
</dbReference>
<dbReference type="SUPFAM" id="SSF118196">
    <property type="entry name" value="YaeB-like"/>
    <property type="match status" value="1"/>
</dbReference>
<protein>
    <submittedName>
        <fullName evidence="3">Uncharacterized protein</fullName>
    </submittedName>
</protein>
<evidence type="ECO:0000313" key="3">
    <source>
        <dbReference type="EMBL" id="AKL94742.1"/>
    </source>
</evidence>
<dbReference type="KEGG" id="cace:CACET_c12770"/>
<dbReference type="InterPro" id="IPR023370">
    <property type="entry name" value="TrmO-like_N"/>
</dbReference>
<evidence type="ECO:0000256" key="1">
    <source>
        <dbReference type="ARBA" id="ARBA00022691"/>
    </source>
</evidence>
<proteinExistence type="inferred from homology"/>
<evidence type="ECO:0000313" key="4">
    <source>
        <dbReference type="Proteomes" id="UP000035704"/>
    </source>
</evidence>
<evidence type="ECO:0000256" key="2">
    <source>
        <dbReference type="ARBA" id="ARBA00033753"/>
    </source>
</evidence>
<dbReference type="OrthoDB" id="9804309at2"/>
<dbReference type="CDD" id="cd09281">
    <property type="entry name" value="UPF0066"/>
    <property type="match status" value="1"/>
</dbReference>
<reference evidence="3 4" key="1">
    <citation type="submission" date="2014-10" db="EMBL/GenBank/DDBJ databases">
        <title>Genome sequence of Clostridium aceticum DSM 1496.</title>
        <authorList>
            <person name="Poehlein A."/>
            <person name="Schiel-Bengelsdorf B."/>
            <person name="Gottschalk G."/>
            <person name="Duerre P."/>
            <person name="Daniel R."/>
        </authorList>
    </citation>
    <scope>NUCLEOTIDE SEQUENCE [LARGE SCALE GENOMIC DNA]</scope>
    <source>
        <strain evidence="3 4">DSM 1496</strain>
    </source>
</reference>
<dbReference type="PANTHER" id="PTHR12818:SF0">
    <property type="entry name" value="TRNA (ADENINE(37)-N6)-METHYLTRANSFERASE"/>
    <property type="match status" value="1"/>
</dbReference>
<accession>A0A0D8ID16</accession>
<dbReference type="AlphaFoldDB" id="A0A0D8ID16"/>
<dbReference type="InterPro" id="IPR040372">
    <property type="entry name" value="YaeB-like"/>
</dbReference>
<dbReference type="STRING" id="84022.CACET_c12770"/>
<dbReference type="PANTHER" id="PTHR12818">
    <property type="entry name" value="TRNA (ADENINE(37)-N6)-METHYLTRANSFERASE"/>
    <property type="match status" value="1"/>
</dbReference>
<dbReference type="PATRIC" id="fig|84022.5.peg.2733"/>
<keyword evidence="1" id="KW-0949">S-adenosyl-L-methionine</keyword>
<name>A0A0D8ID16_9CLOT</name>
<dbReference type="InterPro" id="IPR036413">
    <property type="entry name" value="YaeB-like_sf"/>
</dbReference>